<comment type="caution">
    <text evidence="2">The sequence shown here is derived from an EMBL/GenBank/DDBJ whole genome shotgun (WGS) entry which is preliminary data.</text>
</comment>
<evidence type="ECO:0000313" key="3">
    <source>
        <dbReference type="Proteomes" id="UP000324222"/>
    </source>
</evidence>
<reference evidence="2 3" key="1">
    <citation type="submission" date="2019-05" db="EMBL/GenBank/DDBJ databases">
        <title>Another draft genome of Portunus trituberculatus and its Hox gene families provides insights of decapod evolution.</title>
        <authorList>
            <person name="Jeong J.-H."/>
            <person name="Song I."/>
            <person name="Kim S."/>
            <person name="Choi T."/>
            <person name="Kim D."/>
            <person name="Ryu S."/>
            <person name="Kim W."/>
        </authorList>
    </citation>
    <scope>NUCLEOTIDE SEQUENCE [LARGE SCALE GENOMIC DNA]</scope>
    <source>
        <tissue evidence="2">Muscle</tissue>
    </source>
</reference>
<organism evidence="2 3">
    <name type="scientific">Portunus trituberculatus</name>
    <name type="common">Swimming crab</name>
    <name type="synonym">Neptunus trituberculatus</name>
    <dbReference type="NCBI Taxonomy" id="210409"/>
    <lineage>
        <taxon>Eukaryota</taxon>
        <taxon>Metazoa</taxon>
        <taxon>Ecdysozoa</taxon>
        <taxon>Arthropoda</taxon>
        <taxon>Crustacea</taxon>
        <taxon>Multicrustacea</taxon>
        <taxon>Malacostraca</taxon>
        <taxon>Eumalacostraca</taxon>
        <taxon>Eucarida</taxon>
        <taxon>Decapoda</taxon>
        <taxon>Pleocyemata</taxon>
        <taxon>Brachyura</taxon>
        <taxon>Eubrachyura</taxon>
        <taxon>Portunoidea</taxon>
        <taxon>Portunidae</taxon>
        <taxon>Portuninae</taxon>
        <taxon>Portunus</taxon>
    </lineage>
</organism>
<feature type="region of interest" description="Disordered" evidence="1">
    <location>
        <begin position="1"/>
        <end position="22"/>
    </location>
</feature>
<dbReference type="Proteomes" id="UP000324222">
    <property type="component" value="Unassembled WGS sequence"/>
</dbReference>
<dbReference type="AlphaFoldDB" id="A0A5B7IKI8"/>
<protein>
    <submittedName>
        <fullName evidence="2">Uncharacterized protein</fullName>
    </submittedName>
</protein>
<accession>A0A5B7IKI8</accession>
<keyword evidence="3" id="KW-1185">Reference proteome</keyword>
<dbReference type="EMBL" id="VSRR010059778">
    <property type="protein sequence ID" value="MPC82439.1"/>
    <property type="molecule type" value="Genomic_DNA"/>
</dbReference>
<name>A0A5B7IKI8_PORTR</name>
<evidence type="ECO:0000313" key="2">
    <source>
        <dbReference type="EMBL" id="MPC82439.1"/>
    </source>
</evidence>
<gene>
    <name evidence="2" type="ORF">E2C01_077107</name>
</gene>
<proteinExistence type="predicted"/>
<evidence type="ECO:0000256" key="1">
    <source>
        <dbReference type="SAM" id="MobiDB-lite"/>
    </source>
</evidence>
<sequence>MGVLSGYRSEGGGKRSVGGQAAYVRSPEGRTETYLVKHEADLKLLVSCVKRRQLAKR</sequence>